<gene>
    <name evidence="5" type="ORF">Mgrana_00135</name>
</gene>
<comment type="caution">
    <text evidence="5">The sequence shown here is derived from an EMBL/GenBank/DDBJ whole genome shotgun (WGS) entry which is preliminary data.</text>
</comment>
<evidence type="ECO:0000313" key="5">
    <source>
        <dbReference type="EMBL" id="RIH94046.1"/>
    </source>
</evidence>
<dbReference type="OrthoDB" id="23928at2"/>
<keyword evidence="2 3" id="KW-0067">ATP-binding</keyword>
<dbReference type="GO" id="GO:0005524">
    <property type="term" value="F:ATP binding"/>
    <property type="evidence" value="ECO:0007669"/>
    <property type="project" value="UniProtKB-UniRule"/>
</dbReference>
<dbReference type="EMBL" id="QWLB01000001">
    <property type="protein sequence ID" value="RIH94046.1"/>
    <property type="molecule type" value="Genomic_DNA"/>
</dbReference>
<feature type="domain" description="ATP-cone" evidence="4">
    <location>
        <begin position="173"/>
        <end position="260"/>
    </location>
</feature>
<sequence length="476" mass="52838">MREVYIKTPGGYRWPFSKGLLVESMMMAGLKMEPAVSVAHTIEEQLKSRKRPEISAAALKKLLVSEVERSFGPEVAVRLKGQTQAFEDIVVKEGLRRRPFSKGVLARSLEDAGFSMREAQALARAVENRLRRDGVKSIESPELECRIAQEVEELFGPAARARYAGRQALVGEIFVEEAEGEPRVPFSKGVLAQSVMAVGLSPDAAYRMARDVERRLRESGAAVVTRDYLRKLVAEELAEEAGEEVARRYHLLRAIRRTVKPIHLLIGGMAGVGKSVLASALAYRLGITRMISTDAVREILRATIPQGLLPTLYTSSFDSWQALATPQTTEPSPELVMQGFRDQVSRVAVGLRAVQERAAQERTSLVVEGVHVVPGYMSHQHQSEVIQIPMMLVLEDEEIHRNRFFLRDRETGGSRAQGSYLRSFEQIRLIQSHLAELAKGAGIPIIPAANLDSAIEKGLEVIVERLQEVYLEVVQG</sequence>
<organism evidence="5 6">
    <name type="scientific">Meiothermus granaticius NBRC 107808</name>
    <dbReference type="NCBI Taxonomy" id="1227551"/>
    <lineage>
        <taxon>Bacteria</taxon>
        <taxon>Thermotogati</taxon>
        <taxon>Deinococcota</taxon>
        <taxon>Deinococci</taxon>
        <taxon>Thermales</taxon>
        <taxon>Thermaceae</taxon>
        <taxon>Meiothermus</taxon>
    </lineage>
</organism>
<evidence type="ECO:0000259" key="4">
    <source>
        <dbReference type="PROSITE" id="PS51161"/>
    </source>
</evidence>
<evidence type="ECO:0000313" key="6">
    <source>
        <dbReference type="Proteomes" id="UP000266178"/>
    </source>
</evidence>
<dbReference type="SUPFAM" id="SSF52540">
    <property type="entry name" value="P-loop containing nucleoside triphosphate hydrolases"/>
    <property type="match status" value="1"/>
</dbReference>
<keyword evidence="6" id="KW-1185">Reference proteome</keyword>
<dbReference type="PROSITE" id="PS51161">
    <property type="entry name" value="ATP_CONE"/>
    <property type="match status" value="1"/>
</dbReference>
<name>A0A399FDX8_9DEIN</name>
<evidence type="ECO:0000256" key="2">
    <source>
        <dbReference type="ARBA" id="ARBA00022840"/>
    </source>
</evidence>
<accession>A0A399FDX8</accession>
<reference evidence="5 6" key="1">
    <citation type="submission" date="2018-08" db="EMBL/GenBank/DDBJ databases">
        <title>Meiothermus granaticius genome AF-68 sequencing project.</title>
        <authorList>
            <person name="Da Costa M.S."/>
            <person name="Albuquerque L."/>
            <person name="Raposo P."/>
            <person name="Froufe H.J.C."/>
            <person name="Barroso C.S."/>
            <person name="Egas C."/>
        </authorList>
    </citation>
    <scope>NUCLEOTIDE SEQUENCE [LARGE SCALE GENOMIC DNA]</scope>
    <source>
        <strain evidence="5 6">AF-68</strain>
    </source>
</reference>
<dbReference type="PANTHER" id="PTHR33477:SF3">
    <property type="entry name" value="P-LOOP NTPASE DOMAIN-CONTAINING PROTEIN LPA1 HOMOLOG 1"/>
    <property type="match status" value="1"/>
</dbReference>
<evidence type="ECO:0000256" key="3">
    <source>
        <dbReference type="PROSITE-ProRule" id="PRU00492"/>
    </source>
</evidence>
<evidence type="ECO:0000256" key="1">
    <source>
        <dbReference type="ARBA" id="ARBA00022741"/>
    </source>
</evidence>
<dbReference type="Proteomes" id="UP000266178">
    <property type="component" value="Unassembled WGS sequence"/>
</dbReference>
<dbReference type="Gene3D" id="3.40.50.300">
    <property type="entry name" value="P-loop containing nucleotide triphosphate hydrolases"/>
    <property type="match status" value="1"/>
</dbReference>
<proteinExistence type="predicted"/>
<dbReference type="NCBIfam" id="NF008994">
    <property type="entry name" value="PRK12337.1"/>
    <property type="match status" value="1"/>
</dbReference>
<dbReference type="AlphaFoldDB" id="A0A399FDX8"/>
<keyword evidence="1 3" id="KW-0547">Nucleotide-binding</keyword>
<dbReference type="InterPro" id="IPR005144">
    <property type="entry name" value="ATP-cone_dom"/>
</dbReference>
<dbReference type="InterPro" id="IPR027417">
    <property type="entry name" value="P-loop_NTPase"/>
</dbReference>
<dbReference type="PANTHER" id="PTHR33477">
    <property type="entry name" value="P-LOOP NTPASE DOMAIN-CONTAINING PROTEIN LPA1 HOMOLOG 1"/>
    <property type="match status" value="1"/>
</dbReference>
<dbReference type="RefSeq" id="WP_119355668.1">
    <property type="nucleotide sequence ID" value="NZ_BJXM01000026.1"/>
</dbReference>
<dbReference type="Pfam" id="PF03477">
    <property type="entry name" value="ATP-cone"/>
    <property type="match status" value="1"/>
</dbReference>
<protein>
    <submittedName>
        <fullName evidence="5">ATP cone domain protein</fullName>
    </submittedName>
</protein>